<dbReference type="Pfam" id="PF12100">
    <property type="entry name" value="DUF3576"/>
    <property type="match status" value="1"/>
</dbReference>
<dbReference type="EMBL" id="JAPIUX010000008">
    <property type="protein sequence ID" value="MCX2561417.1"/>
    <property type="molecule type" value="Genomic_DNA"/>
</dbReference>
<evidence type="ECO:0000313" key="3">
    <source>
        <dbReference type="Proteomes" id="UP001526446"/>
    </source>
</evidence>
<evidence type="ECO:0000256" key="1">
    <source>
        <dbReference type="SAM" id="MobiDB-lite"/>
    </source>
</evidence>
<dbReference type="InterPro" id="IPR021959">
    <property type="entry name" value="DUF3576"/>
</dbReference>
<protein>
    <submittedName>
        <fullName evidence="2">DUF3576 domain-containing protein</fullName>
    </submittedName>
</protein>
<proteinExistence type="predicted"/>
<name>A0ABT3Q808_9PROT</name>
<evidence type="ECO:0000313" key="2">
    <source>
        <dbReference type="EMBL" id="MCX2561417.1"/>
    </source>
</evidence>
<feature type="region of interest" description="Disordered" evidence="1">
    <location>
        <begin position="1"/>
        <end position="20"/>
    </location>
</feature>
<gene>
    <name evidence="2" type="ORF">OQ252_08430</name>
</gene>
<organism evidence="2 3">
    <name type="scientific">Acetobacter farinalis</name>
    <dbReference type="NCBI Taxonomy" id="1260984"/>
    <lineage>
        <taxon>Bacteria</taxon>
        <taxon>Pseudomonadati</taxon>
        <taxon>Pseudomonadota</taxon>
        <taxon>Alphaproteobacteria</taxon>
        <taxon>Acetobacterales</taxon>
        <taxon>Acetobacteraceae</taxon>
        <taxon>Acetobacter</taxon>
    </lineage>
</organism>
<dbReference type="Proteomes" id="UP001526446">
    <property type="component" value="Unassembled WGS sequence"/>
</dbReference>
<comment type="caution">
    <text evidence="2">The sequence shown here is derived from an EMBL/GenBank/DDBJ whole genome shotgun (WGS) entry which is preliminary data.</text>
</comment>
<reference evidence="2 3" key="1">
    <citation type="submission" date="2022-11" db="EMBL/GenBank/DDBJ databases">
        <title>Genome sequencing of Acetobacter type strain.</title>
        <authorList>
            <person name="Heo J."/>
            <person name="Lee D."/>
            <person name="Han B.-H."/>
            <person name="Hong S.-B."/>
            <person name="Kwon S.-W."/>
        </authorList>
    </citation>
    <scope>NUCLEOTIDE SEQUENCE [LARGE SCALE GENOMIC DNA]</scope>
    <source>
        <strain evidence="2 3">KACC 21251</strain>
    </source>
</reference>
<sequence length="180" mass="19407">MPRRLMPCPPASGSASRGSRSSFWLSGAALSSLLLLTACFGGGHRTSNGLTSPRNHLLHEDRGASGGEDVLKGGVNAYLWRATLDTLSFMPVSSADAEGGIILTDWYTPPAAHGERFKITAFILDRRMRSDALRLTVFRQVQQGGEWVDTPPAANTASDIAARILSRARKLRADNGNRDD</sequence>
<keyword evidence="3" id="KW-1185">Reference proteome</keyword>
<accession>A0ABT3Q808</accession>
<dbReference type="RefSeq" id="WP_166121935.1">
    <property type="nucleotide sequence ID" value="NZ_JAPIUX010000008.1"/>
</dbReference>
<feature type="compositionally biased region" description="Low complexity" evidence="1">
    <location>
        <begin position="11"/>
        <end position="20"/>
    </location>
</feature>